<dbReference type="InterPro" id="IPR027417">
    <property type="entry name" value="P-loop_NTPase"/>
</dbReference>
<evidence type="ECO:0000313" key="3">
    <source>
        <dbReference type="EMBL" id="AUG29400.1"/>
    </source>
</evidence>
<feature type="compositionally biased region" description="Polar residues" evidence="2">
    <location>
        <begin position="9"/>
        <end position="19"/>
    </location>
</feature>
<keyword evidence="1" id="KW-0175">Coiled coil</keyword>
<proteinExistence type="predicted"/>
<dbReference type="SUPFAM" id="SSF52540">
    <property type="entry name" value="P-loop containing nucleoside triphosphate hydrolases"/>
    <property type="match status" value="1"/>
</dbReference>
<organism evidence="3 4">
    <name type="scientific">Microbacterium hominis</name>
    <dbReference type="NCBI Taxonomy" id="162426"/>
    <lineage>
        <taxon>Bacteria</taxon>
        <taxon>Bacillati</taxon>
        <taxon>Actinomycetota</taxon>
        <taxon>Actinomycetes</taxon>
        <taxon>Micrococcales</taxon>
        <taxon>Microbacteriaceae</taxon>
        <taxon>Microbacterium</taxon>
    </lineage>
</organism>
<dbReference type="KEGG" id="mhos:CXR34_07970"/>
<dbReference type="AlphaFoldDB" id="A0A2K9D711"/>
<sequence>MAKKPAVSSGLTIPTTPQWETRAKKPLRDGRWQGIDNSVWLWRAVPMSSVTDASSNQEMISVGMPLAAAYEELAKMAGRGSSRRAAKHTYRQTHALLINIPTLYEAPPASPIRDFLNRNYGDRATLKRVLLFGVKLRDSVGSGSWKDAIGSVAETLQYGGAPLSDFDKDADDVSAALSRAGFRTPTIDELHLADSWWNRGNAPGIPVIPHEEHMHYFATVVSARRAMAVDPADCSNWPHQDTEHAISFATIANLDLRYTDATTHLARWATPLLDAGARVISIRALVEPSQVTRNELRGQQRRYRADLEELAVQNKMDRAEMKEREEELGQVEAAYAQGTAPATLMDTSVLVGFDSVIDDITKLEPPGITLSTMVNRQAAAWHETMACSGVRANAYLHDLPASTIAFSALPSISRVGDEMGALIGLTERDRQPAYFSPRAASEGDASPLTAVFGASGSGKTQLLQFLADQFQRLGYPQLIVNPKSGDSLRDALEPAGAHVATLDDFLSSDGILDPIRIFDDPQMGISKSVSMISTVNPFGPHVAAYMTQIAFGIDWGVKSGARATGQALKMAVEAGVIPAEYAAPVFQYAQVYPMFRATFGMNPDTEALRLSEGTTLVEVGQSAFELPSSSYAGDISAHPDPTVRNSMNIIRMLIWGGMNALRHRGGAAVHFDESWVMEMGAAGDLDQVGRLARSWDVLPILYTQKPSLQRKIGLKGYLSRVLIGHIKDKDEVDAVLEMAGQSDNAEMRRRISTPRFLSGGSGLNWDSLQHLPNPDGPGVARGAVFYYVDMKNRVAPVEVTLAEEFLRNSSTNPDDVRRRRAEREQAIAARAAREETVSVLQAV</sequence>
<feature type="coiled-coil region" evidence="1">
    <location>
        <begin position="293"/>
        <end position="327"/>
    </location>
</feature>
<gene>
    <name evidence="3" type="ORF">CXR34_07970</name>
</gene>
<protein>
    <recommendedName>
        <fullName evidence="5">AAA+ ATPase domain-containing protein</fullName>
    </recommendedName>
</protein>
<feature type="region of interest" description="Disordered" evidence="2">
    <location>
        <begin position="1"/>
        <end position="25"/>
    </location>
</feature>
<name>A0A2K9D711_9MICO</name>
<accession>A0A2K9D711</accession>
<evidence type="ECO:0000256" key="2">
    <source>
        <dbReference type="SAM" id="MobiDB-lite"/>
    </source>
</evidence>
<evidence type="ECO:0000256" key="1">
    <source>
        <dbReference type="SAM" id="Coils"/>
    </source>
</evidence>
<dbReference type="Gene3D" id="3.40.50.300">
    <property type="entry name" value="P-loop containing nucleotide triphosphate hydrolases"/>
    <property type="match status" value="1"/>
</dbReference>
<reference evidence="3 4" key="1">
    <citation type="submission" date="2017-12" db="EMBL/GenBank/DDBJ databases">
        <title>Isolation and characterization of estrogens degradatiion strain Microbacterium hominis SJTG1.</title>
        <authorList>
            <person name="Xiong W."/>
            <person name="Yin C."/>
            <person name="Zheng D."/>
            <person name="Liang R."/>
        </authorList>
    </citation>
    <scope>NUCLEOTIDE SEQUENCE [LARGE SCALE GENOMIC DNA]</scope>
    <source>
        <strain evidence="3 4">SJTG1</strain>
    </source>
</reference>
<dbReference type="EMBL" id="CP025299">
    <property type="protein sequence ID" value="AUG29400.1"/>
    <property type="molecule type" value="Genomic_DNA"/>
</dbReference>
<evidence type="ECO:0008006" key="5">
    <source>
        <dbReference type="Google" id="ProtNLM"/>
    </source>
</evidence>
<dbReference type="RefSeq" id="WP_016464782.1">
    <property type="nucleotide sequence ID" value="NZ_CP025299.1"/>
</dbReference>
<evidence type="ECO:0000313" key="4">
    <source>
        <dbReference type="Proteomes" id="UP000233276"/>
    </source>
</evidence>
<dbReference type="Proteomes" id="UP000233276">
    <property type="component" value="Chromosome"/>
</dbReference>